<organism evidence="3">
    <name type="scientific">viral metagenome</name>
    <dbReference type="NCBI Taxonomy" id="1070528"/>
    <lineage>
        <taxon>unclassified sequences</taxon>
        <taxon>metagenomes</taxon>
        <taxon>organismal metagenomes</taxon>
    </lineage>
</organism>
<keyword evidence="1" id="KW-0175">Coiled coil</keyword>
<sequence>MSTENISNKDENILSSEVQNLKDLVELYDNLPDNFDKIFDYTTTEQINNTVMDNLWMSNFNLETPHIVFAEIYKVKDSDNIIHKMRFNAISLDTLKYSLKNPNQLFTNWVINDYSSEFSRIFYTKDGISMKPIQNKTKKTKIHSDIIGGEYLHMENLNVGYGGTHGERRFFKLHLSIGPRLLDAFSSSILLDVNETTMFILKPREISYSEETDKVIDTSRIGGRYSNLSTVSGTHGQTDDKIIYELTECTPNNYKTLLSNFQNLMEDRNNNDRTHIAEGNRKISDIEKFFDKKKIKNETEKNIKSYNEDGATIDDAFNINKGGLVIVKNIITDIKNKILYVHGYNNLDELHIPTYVEYLNIIKDIGNKSEELKEVMKTVLLYTAEISEAKFLENILNNTITHYIQAIEENIKDENTKKIIDNLRELYNELLRTEDMRSVLESQPDGGSQEDLDNLIKIINSTASEINKINENNDALTDILQQEEDIINELNDILYKISVIESHKNIIEELARGKDSEKKIYSNLRPKDYRVVDYSEIFSEKNHMKEIVLSHRYIDGDNMVNFKIYTDHIPKKASIIHNNPELTHVKLVIKTKEDDELKEKTICGKICGLYSILNGLDMIGEDEDEPQKPNPVKGIWIYIIEFMIKSGDTSNKHTIIVPEYNIILNNEDDGDASNVSEYKMMLITEIDYINCSNQESETDINFDSINEYMNSTENEYMNYIYPVNTSNISDIDSSSLDINESRNLNDSISRIETSMDVRNAMFAYGGDNSFDSNTSVNIDNIRNVMNISDSFASNSNNSHNNFLWSLDPQDPQDPQVTPPATSGATGVLGQLREIEGIRHNPYDQHNIDVDDDGSFSLEPDEESKYEL</sequence>
<evidence type="ECO:0000256" key="2">
    <source>
        <dbReference type="SAM" id="MobiDB-lite"/>
    </source>
</evidence>
<feature type="compositionally biased region" description="Low complexity" evidence="2">
    <location>
        <begin position="806"/>
        <end position="815"/>
    </location>
</feature>
<feature type="coiled-coil region" evidence="1">
    <location>
        <begin position="423"/>
        <end position="493"/>
    </location>
</feature>
<evidence type="ECO:0000256" key="1">
    <source>
        <dbReference type="SAM" id="Coils"/>
    </source>
</evidence>
<accession>A0A6C0BUC0</accession>
<protein>
    <submittedName>
        <fullName evidence="3">Uncharacterized protein</fullName>
    </submittedName>
</protein>
<feature type="region of interest" description="Disordered" evidence="2">
    <location>
        <begin position="806"/>
        <end position="867"/>
    </location>
</feature>
<feature type="compositionally biased region" description="Basic and acidic residues" evidence="2">
    <location>
        <begin position="832"/>
        <end position="848"/>
    </location>
</feature>
<dbReference type="EMBL" id="MN739237">
    <property type="protein sequence ID" value="QHS95008.1"/>
    <property type="molecule type" value="Genomic_DNA"/>
</dbReference>
<feature type="compositionally biased region" description="Acidic residues" evidence="2">
    <location>
        <begin position="849"/>
        <end position="861"/>
    </location>
</feature>
<name>A0A6C0BUC0_9ZZZZ</name>
<dbReference type="AlphaFoldDB" id="A0A6C0BUC0"/>
<proteinExistence type="predicted"/>
<reference evidence="3" key="1">
    <citation type="journal article" date="2020" name="Nature">
        <title>Giant virus diversity and host interactions through global metagenomics.</title>
        <authorList>
            <person name="Schulz F."/>
            <person name="Roux S."/>
            <person name="Paez-Espino D."/>
            <person name="Jungbluth S."/>
            <person name="Walsh D.A."/>
            <person name="Denef V.J."/>
            <person name="McMahon K.D."/>
            <person name="Konstantinidis K.T."/>
            <person name="Eloe-Fadrosh E.A."/>
            <person name="Kyrpides N.C."/>
            <person name="Woyke T."/>
        </authorList>
    </citation>
    <scope>NUCLEOTIDE SEQUENCE</scope>
    <source>
        <strain evidence="3">GVMAG-M-3300018428-16</strain>
    </source>
</reference>
<evidence type="ECO:0000313" key="3">
    <source>
        <dbReference type="EMBL" id="QHS95008.1"/>
    </source>
</evidence>